<organism evidence="7 8">
    <name type="scientific">Carnobacterium viridans</name>
    <dbReference type="NCBI Taxonomy" id="174587"/>
    <lineage>
        <taxon>Bacteria</taxon>
        <taxon>Bacillati</taxon>
        <taxon>Bacillota</taxon>
        <taxon>Bacilli</taxon>
        <taxon>Lactobacillales</taxon>
        <taxon>Carnobacteriaceae</taxon>
        <taxon>Carnobacterium</taxon>
    </lineage>
</organism>
<keyword evidence="4" id="KW-0862">Zinc</keyword>
<dbReference type="PANTHER" id="PTHR43616:SF3">
    <property type="entry name" value="HYDROXYCARBOXYLATE DEHYDROGENASE A"/>
    <property type="match status" value="1"/>
</dbReference>
<comment type="cofactor">
    <cofactor evidence="4">
        <name>Zn(2+)</name>
        <dbReference type="ChEBI" id="CHEBI:29105"/>
    </cofactor>
    <text evidence="4">Binds 1 zinc ion per subunit.</text>
</comment>
<dbReference type="Gene3D" id="1.20.1090.10">
    <property type="entry name" value="Dehydroquinate synthase-like - alpha domain"/>
    <property type="match status" value="1"/>
</dbReference>
<dbReference type="OrthoDB" id="5198708at2"/>
<feature type="binding site" evidence="4">
    <location>
        <position position="275"/>
    </location>
    <ligand>
        <name>glycerol</name>
        <dbReference type="ChEBI" id="CHEBI:17754"/>
    </ligand>
</feature>
<sequence>MSLIARTGPQEYECRVGVLDSLTEKLRVRGITKVLIIHGTDSWDKAKNYLTQLMDSDITLEFALFNGECTHEEVDRIVGLISQTQAEAVIGVGGGKLMDAVKFAADKSSGVESVLIPTLASNCAPWTPLSVMYTAEGVCLGFVIHTKQVNLLVIEPNLLLDAPVDYFVAGIADTLAKWYESDVVLSRPEYQTNALLLLSRAAALNCRDSIVNYGLQAVKDIQNQTLTPAFIQVSETIIAVSGLVGGLGDGYSRSTVAHAVHDKLTAFPETHTFLHGEKVGYGIMVQLAIEENWAEIDRLAVFYESLNLPKTLADLNLSDLTEEQLGEVAAKVAVDPILLQSQYRVSKEVIQGGMRSLENYLATTV</sequence>
<dbReference type="Gene3D" id="3.40.50.1970">
    <property type="match status" value="1"/>
</dbReference>
<dbReference type="GO" id="GO:0046872">
    <property type="term" value="F:metal ion binding"/>
    <property type="evidence" value="ECO:0007669"/>
    <property type="project" value="UniProtKB-KW"/>
</dbReference>
<dbReference type="InterPro" id="IPR001670">
    <property type="entry name" value="ADH_Fe/GldA"/>
</dbReference>
<feature type="binding site" evidence="5">
    <location>
        <begin position="95"/>
        <end position="99"/>
    </location>
    <ligand>
        <name>NAD(+)</name>
        <dbReference type="ChEBI" id="CHEBI:57540"/>
    </ligand>
</feature>
<name>A0A1H0YD43_9LACT</name>
<dbReference type="PROSITE" id="PS00913">
    <property type="entry name" value="ADH_IRON_1"/>
    <property type="match status" value="1"/>
</dbReference>
<feature type="binding site" evidence="4">
    <location>
        <position position="173"/>
    </location>
    <ligand>
        <name>glycerol</name>
        <dbReference type="ChEBI" id="CHEBI:17754"/>
    </ligand>
</feature>
<evidence type="ECO:0000256" key="4">
    <source>
        <dbReference type="PIRSR" id="PIRSR000112-1"/>
    </source>
</evidence>
<dbReference type="SUPFAM" id="SSF56796">
    <property type="entry name" value="Dehydroquinate synthase-like"/>
    <property type="match status" value="1"/>
</dbReference>
<feature type="binding site" evidence="5">
    <location>
        <position position="127"/>
    </location>
    <ligand>
        <name>NAD(+)</name>
        <dbReference type="ChEBI" id="CHEBI:57540"/>
    </ligand>
</feature>
<feature type="binding site" evidence="5">
    <location>
        <begin position="118"/>
        <end position="121"/>
    </location>
    <ligand>
        <name>NAD(+)</name>
        <dbReference type="ChEBI" id="CHEBI:57540"/>
    </ligand>
</feature>
<keyword evidence="2 4" id="KW-0479">Metal-binding</keyword>
<dbReference type="InterPro" id="IPR016205">
    <property type="entry name" value="Glycerol_DH"/>
</dbReference>
<feature type="binding site" evidence="5">
    <location>
        <position position="133"/>
    </location>
    <ligand>
        <name>NAD(+)</name>
        <dbReference type="ChEBI" id="CHEBI:57540"/>
    </ligand>
</feature>
<feature type="binding site" evidence="5">
    <location>
        <position position="129"/>
    </location>
    <ligand>
        <name>NAD(+)</name>
        <dbReference type="ChEBI" id="CHEBI:57540"/>
    </ligand>
</feature>
<keyword evidence="3" id="KW-0560">Oxidoreductase</keyword>
<evidence type="ECO:0000313" key="8">
    <source>
        <dbReference type="Proteomes" id="UP000199481"/>
    </source>
</evidence>
<accession>A0A1H0YD43</accession>
<evidence type="ECO:0000313" key="7">
    <source>
        <dbReference type="EMBL" id="SDQ13118.1"/>
    </source>
</evidence>
<dbReference type="PANTHER" id="PTHR43616">
    <property type="entry name" value="GLYCEROL DEHYDROGENASE"/>
    <property type="match status" value="1"/>
</dbReference>
<dbReference type="PIRSF" id="PIRSF000112">
    <property type="entry name" value="Glycerol_dehydrogenase"/>
    <property type="match status" value="1"/>
</dbReference>
<gene>
    <name evidence="7" type="ORF">SAMN04487752_0878</name>
</gene>
<evidence type="ECO:0000256" key="3">
    <source>
        <dbReference type="ARBA" id="ARBA00023002"/>
    </source>
</evidence>
<dbReference type="Proteomes" id="UP000199481">
    <property type="component" value="Unassembled WGS sequence"/>
</dbReference>
<evidence type="ECO:0000256" key="2">
    <source>
        <dbReference type="ARBA" id="ARBA00022723"/>
    </source>
</evidence>
<dbReference type="GO" id="GO:0016614">
    <property type="term" value="F:oxidoreductase activity, acting on CH-OH group of donors"/>
    <property type="evidence" value="ECO:0007669"/>
    <property type="project" value="InterPro"/>
</dbReference>
<dbReference type="CDD" id="cd08172">
    <property type="entry name" value="GlyDH-like"/>
    <property type="match status" value="1"/>
</dbReference>
<reference evidence="8" key="1">
    <citation type="submission" date="2016-10" db="EMBL/GenBank/DDBJ databases">
        <authorList>
            <person name="Varghese N."/>
            <person name="Submissions S."/>
        </authorList>
    </citation>
    <scope>NUCLEOTIDE SEQUENCE [LARGE SCALE GENOMIC DNA]</scope>
    <source>
        <strain evidence="8">MPL-11</strain>
    </source>
</reference>
<keyword evidence="5" id="KW-0520">NAD</keyword>
<evidence type="ECO:0000259" key="6">
    <source>
        <dbReference type="Pfam" id="PF00465"/>
    </source>
</evidence>
<dbReference type="AlphaFoldDB" id="A0A1H0YD43"/>
<dbReference type="InterPro" id="IPR018211">
    <property type="entry name" value="ADH_Fe_CS"/>
</dbReference>
<evidence type="ECO:0000256" key="5">
    <source>
        <dbReference type="PIRSR" id="PIRSR000112-3"/>
    </source>
</evidence>
<evidence type="ECO:0000256" key="1">
    <source>
        <dbReference type="ARBA" id="ARBA00007358"/>
    </source>
</evidence>
<feature type="binding site" evidence="4">
    <location>
        <position position="258"/>
    </location>
    <ligand>
        <name>glycerol</name>
        <dbReference type="ChEBI" id="CHEBI:17754"/>
    </ligand>
</feature>
<protein>
    <submittedName>
        <fullName evidence="7">Uncharacterized oxidoreductase</fullName>
    </submittedName>
</protein>
<keyword evidence="8" id="KW-1185">Reference proteome</keyword>
<comment type="similarity">
    <text evidence="1">Belongs to the iron-containing alcohol dehydrogenase family.</text>
</comment>
<dbReference type="EMBL" id="FNJW01000008">
    <property type="protein sequence ID" value="SDQ13118.1"/>
    <property type="molecule type" value="Genomic_DNA"/>
</dbReference>
<dbReference type="RefSeq" id="WP_035023444.1">
    <property type="nucleotide sequence ID" value="NZ_CP084916.1"/>
</dbReference>
<feature type="domain" description="Alcohol dehydrogenase iron-type/glycerol dehydrogenase GldA" evidence="6">
    <location>
        <begin position="9"/>
        <end position="143"/>
    </location>
</feature>
<dbReference type="Pfam" id="PF00465">
    <property type="entry name" value="Fe-ADH"/>
    <property type="match status" value="1"/>
</dbReference>
<proteinExistence type="inferred from homology"/>